<dbReference type="Gene3D" id="2.170.130.10">
    <property type="entry name" value="TonB-dependent receptor, plug domain"/>
    <property type="match status" value="1"/>
</dbReference>
<gene>
    <name evidence="17" type="ORF">CP98_00972</name>
</gene>
<evidence type="ECO:0000256" key="6">
    <source>
        <dbReference type="ARBA" id="ARBA00022692"/>
    </source>
</evidence>
<dbReference type="PANTHER" id="PTHR32552">
    <property type="entry name" value="FERRICHROME IRON RECEPTOR-RELATED"/>
    <property type="match status" value="1"/>
</dbReference>
<evidence type="ECO:0000256" key="9">
    <source>
        <dbReference type="ARBA" id="ARBA00023065"/>
    </source>
</evidence>
<evidence type="ECO:0000256" key="2">
    <source>
        <dbReference type="ARBA" id="ARBA00009810"/>
    </source>
</evidence>
<evidence type="ECO:0000313" key="17">
    <source>
        <dbReference type="EMBL" id="KEZ20931.1"/>
    </source>
</evidence>
<reference evidence="17 18" key="1">
    <citation type="submission" date="2014-03" db="EMBL/GenBank/DDBJ databases">
        <title>Genome sequence of Sphingobium yanoikuyae B1.</title>
        <authorList>
            <person name="Gan H.M."/>
            <person name="Gan H.Y."/>
            <person name="Savka M.A."/>
        </authorList>
    </citation>
    <scope>NUCLEOTIDE SEQUENCE [LARGE SCALE GENOMIC DNA]</scope>
    <source>
        <strain evidence="17 18">B1</strain>
    </source>
</reference>
<evidence type="ECO:0000256" key="12">
    <source>
        <dbReference type="ARBA" id="ARBA00023170"/>
    </source>
</evidence>
<dbReference type="GO" id="GO:0015344">
    <property type="term" value="F:siderophore uptake transmembrane transporter activity"/>
    <property type="evidence" value="ECO:0007669"/>
    <property type="project" value="TreeGrafter"/>
</dbReference>
<dbReference type="PROSITE" id="PS52016">
    <property type="entry name" value="TONB_DEPENDENT_REC_3"/>
    <property type="match status" value="1"/>
</dbReference>
<dbReference type="InterPro" id="IPR036942">
    <property type="entry name" value="Beta-barrel_TonB_sf"/>
</dbReference>
<keyword evidence="7" id="KW-0732">Signal</keyword>
<keyword evidence="12 17" id="KW-0675">Receptor</keyword>
<dbReference type="NCBIfam" id="TIGR01783">
    <property type="entry name" value="TonB-siderophor"/>
    <property type="match status" value="1"/>
</dbReference>
<comment type="caution">
    <text evidence="17">The sequence shown here is derived from an EMBL/GenBank/DDBJ whole genome shotgun (WGS) entry which is preliminary data.</text>
</comment>
<accession>A0A084ESI9</accession>
<keyword evidence="13 14" id="KW-0998">Cell outer membrane</keyword>
<dbReference type="CDD" id="cd01347">
    <property type="entry name" value="ligand_gated_channel"/>
    <property type="match status" value="1"/>
</dbReference>
<dbReference type="Pfam" id="PF07660">
    <property type="entry name" value="STN"/>
    <property type="match status" value="1"/>
</dbReference>
<proteinExistence type="inferred from homology"/>
<feature type="domain" description="Secretin/TonB short N-terminal" evidence="16">
    <location>
        <begin position="72"/>
        <end position="123"/>
    </location>
</feature>
<protein>
    <submittedName>
        <fullName evidence="17">TonB-dependent siderophore receptor</fullName>
    </submittedName>
</protein>
<organism evidence="17 18">
    <name type="scientific">Sphingobium yanoikuyae</name>
    <name type="common">Sphingomonas yanoikuyae</name>
    <dbReference type="NCBI Taxonomy" id="13690"/>
    <lineage>
        <taxon>Bacteria</taxon>
        <taxon>Pseudomonadati</taxon>
        <taxon>Pseudomonadota</taxon>
        <taxon>Alphaproteobacteria</taxon>
        <taxon>Sphingomonadales</taxon>
        <taxon>Sphingomonadaceae</taxon>
        <taxon>Sphingobium</taxon>
    </lineage>
</organism>
<keyword evidence="5" id="KW-0410">Iron transport</keyword>
<evidence type="ECO:0000259" key="16">
    <source>
        <dbReference type="SMART" id="SM00965"/>
    </source>
</evidence>
<dbReference type="FunFam" id="2.170.130.10:FF:000010">
    <property type="entry name" value="Ferripyoverdine receptor"/>
    <property type="match status" value="1"/>
</dbReference>
<evidence type="ECO:0000256" key="1">
    <source>
        <dbReference type="ARBA" id="ARBA00004571"/>
    </source>
</evidence>
<name>A0A084ESI9_SPHYA</name>
<dbReference type="InterPro" id="IPR011662">
    <property type="entry name" value="Secretin/TonB_short_N"/>
</dbReference>
<keyword evidence="9" id="KW-0406">Ion transport</keyword>
<dbReference type="Gene3D" id="3.55.50.30">
    <property type="match status" value="1"/>
</dbReference>
<keyword evidence="10 15" id="KW-0798">TonB box</keyword>
<evidence type="ECO:0000256" key="8">
    <source>
        <dbReference type="ARBA" id="ARBA00023004"/>
    </source>
</evidence>
<dbReference type="PATRIC" id="fig|13690.10.peg.1009"/>
<dbReference type="Pfam" id="PF07715">
    <property type="entry name" value="Plug"/>
    <property type="match status" value="1"/>
</dbReference>
<dbReference type="Gene3D" id="2.40.170.20">
    <property type="entry name" value="TonB-dependent receptor, beta-barrel domain"/>
    <property type="match status" value="1"/>
</dbReference>
<evidence type="ECO:0000256" key="5">
    <source>
        <dbReference type="ARBA" id="ARBA00022496"/>
    </source>
</evidence>
<dbReference type="SUPFAM" id="SSF56935">
    <property type="entry name" value="Porins"/>
    <property type="match status" value="1"/>
</dbReference>
<dbReference type="InterPro" id="IPR039426">
    <property type="entry name" value="TonB-dep_rcpt-like"/>
</dbReference>
<dbReference type="GO" id="GO:0009279">
    <property type="term" value="C:cell outer membrane"/>
    <property type="evidence" value="ECO:0007669"/>
    <property type="project" value="UniProtKB-SubCell"/>
</dbReference>
<keyword evidence="6 14" id="KW-0812">Transmembrane</keyword>
<comment type="subcellular location">
    <subcellularLocation>
        <location evidence="1 14">Cell outer membrane</location>
        <topology evidence="1 14">Multi-pass membrane protein</topology>
    </subcellularLocation>
</comment>
<keyword evidence="11 14" id="KW-0472">Membrane</keyword>
<dbReference type="InterPro" id="IPR000531">
    <property type="entry name" value="Beta-barrel_TonB"/>
</dbReference>
<dbReference type="GO" id="GO:0038023">
    <property type="term" value="F:signaling receptor activity"/>
    <property type="evidence" value="ECO:0007669"/>
    <property type="project" value="InterPro"/>
</dbReference>
<evidence type="ECO:0000256" key="10">
    <source>
        <dbReference type="ARBA" id="ARBA00023077"/>
    </source>
</evidence>
<evidence type="ECO:0000256" key="7">
    <source>
        <dbReference type="ARBA" id="ARBA00022729"/>
    </source>
</evidence>
<dbReference type="InterPro" id="IPR012910">
    <property type="entry name" value="Plug_dom"/>
</dbReference>
<keyword evidence="8" id="KW-0408">Iron</keyword>
<evidence type="ECO:0000256" key="15">
    <source>
        <dbReference type="RuleBase" id="RU003357"/>
    </source>
</evidence>
<keyword evidence="3 14" id="KW-0813">Transport</keyword>
<dbReference type="AlphaFoldDB" id="A0A084ESI9"/>
<dbReference type="SMART" id="SM00965">
    <property type="entry name" value="STN"/>
    <property type="match status" value="1"/>
</dbReference>
<evidence type="ECO:0000256" key="11">
    <source>
        <dbReference type="ARBA" id="ARBA00023136"/>
    </source>
</evidence>
<dbReference type="PANTHER" id="PTHR32552:SF74">
    <property type="entry name" value="HYDROXAMATE SIDEROPHORE RECEPTOR FHUE"/>
    <property type="match status" value="1"/>
</dbReference>
<evidence type="ECO:0000256" key="14">
    <source>
        <dbReference type="PROSITE-ProRule" id="PRU01360"/>
    </source>
</evidence>
<dbReference type="InterPro" id="IPR010105">
    <property type="entry name" value="TonB_sidphr_rcpt"/>
</dbReference>
<evidence type="ECO:0000256" key="4">
    <source>
        <dbReference type="ARBA" id="ARBA00022452"/>
    </source>
</evidence>
<evidence type="ECO:0000313" key="18">
    <source>
        <dbReference type="Proteomes" id="UP000028534"/>
    </source>
</evidence>
<sequence length="844" mass="90778">MQLEAELTDVSILGQNFGRALAIGLLASTATGTALLSPAMAQTSPNSAQRRINVPAQPLTDAVILFGRQSGVEVTAGSDLLNGKISSAVAGNFAPAEALSRLLSGTGLTFRFIGPKSVELHPAPQAANGTVQLGPVRVEGADSGSGSGNFAGITSDPVATEASGSYTIPAMSTATKLLLSPRETPQSLTVVTRQRIEDQGLATLSDVVRATPGLYLTKWGGERYRFNARMFQLDNLMIDGMPVQYEEAALSTGILDMYDRVEVVRGAAGLMEGAGTPAGSINLVRKRPTRETQAIFTLSAGSWNNFLGTMDVGGAVNSAGTLRTRAVVTYQDKDSFIDDYHNQRMSLYGIVEADLGSSTLLTVGASYSNEDNPGVDWNGLGTAADGSFLDIARSTRMSPSWSYWDKKSATYFANLDHEFGNGWKARLAATAIQSEMSMIGTFLSYATSTTGETRFNLGGAALAYHYDRDQLSLDGYASGPLTLFGQTHELVVGGSYRKATWDDIGAPTDFTAVSFDPLDWDPRSVPTPTITGDWTMYLRDQKREQIGVYSTARLTVAEPLTLILGGRFDWFKQQLANGWAGAIYSTADYEVKGQFTPYVGVVYDFHRNHSLYASWTRIFNPQNNLTRTGAIIAPQEGANYEVGVKGSYWDGRLNASLALFQIELTNLPMALLASECAAGLTACYAPSGKVRSRGVEFEVSGELAKGWQLSGGYTYNTAKHLSSSSYNPTGIYTDGTRYGTNLPRGLFKLSTTYNLPGAFDRWTLGGTLQAQSQIYSAPYGGLVQQDGYALLDLSIKYAASSRATVTVNVNNVFDKYYYENVGAPTGSNFIGAPRNVLATLRYKI</sequence>
<dbReference type="Proteomes" id="UP000028534">
    <property type="component" value="Unassembled WGS sequence"/>
</dbReference>
<dbReference type="InterPro" id="IPR037066">
    <property type="entry name" value="Plug_dom_sf"/>
</dbReference>
<keyword evidence="4 14" id="KW-1134">Transmembrane beta strand</keyword>
<evidence type="ECO:0000256" key="3">
    <source>
        <dbReference type="ARBA" id="ARBA00022448"/>
    </source>
</evidence>
<dbReference type="EMBL" id="JGVR01000003">
    <property type="protein sequence ID" value="KEZ20931.1"/>
    <property type="molecule type" value="Genomic_DNA"/>
</dbReference>
<evidence type="ECO:0000256" key="13">
    <source>
        <dbReference type="ARBA" id="ARBA00023237"/>
    </source>
</evidence>
<dbReference type="eggNOG" id="COG4773">
    <property type="taxonomic scope" value="Bacteria"/>
</dbReference>
<dbReference type="GO" id="GO:0015891">
    <property type="term" value="P:siderophore transport"/>
    <property type="evidence" value="ECO:0007669"/>
    <property type="project" value="InterPro"/>
</dbReference>
<comment type="similarity">
    <text evidence="2 14 15">Belongs to the TonB-dependent receptor family.</text>
</comment>
<dbReference type="Pfam" id="PF00593">
    <property type="entry name" value="TonB_dep_Rec_b-barrel"/>
    <property type="match status" value="1"/>
</dbReference>